<dbReference type="EMBL" id="HBUF01299036">
    <property type="protein sequence ID" value="CAG6690726.1"/>
    <property type="molecule type" value="Transcribed_RNA"/>
</dbReference>
<name>A0A8D8TL44_9HEMI</name>
<feature type="transmembrane region" description="Helical" evidence="1">
    <location>
        <begin position="12"/>
        <end position="34"/>
    </location>
</feature>
<sequence>MLVPTYYYFQTISIYLSRVSLGLLKIPFLFPLFYDYLSQIKNSLNYCIVSSFFFGGIHTYLPFLQLSEELGYTPMASDFRNGGIGMETEELESARLMTMMNINFYLKCLFLT</sequence>
<proteinExistence type="predicted"/>
<evidence type="ECO:0000313" key="2">
    <source>
        <dbReference type="EMBL" id="CAG6690726.1"/>
    </source>
</evidence>
<keyword evidence="1" id="KW-0812">Transmembrane</keyword>
<feature type="transmembrane region" description="Helical" evidence="1">
    <location>
        <begin position="46"/>
        <end position="64"/>
    </location>
</feature>
<evidence type="ECO:0000256" key="1">
    <source>
        <dbReference type="SAM" id="Phobius"/>
    </source>
</evidence>
<keyword evidence="1" id="KW-0472">Membrane</keyword>
<organism evidence="2">
    <name type="scientific">Cacopsylla melanoneura</name>
    <dbReference type="NCBI Taxonomy" id="428564"/>
    <lineage>
        <taxon>Eukaryota</taxon>
        <taxon>Metazoa</taxon>
        <taxon>Ecdysozoa</taxon>
        <taxon>Arthropoda</taxon>
        <taxon>Hexapoda</taxon>
        <taxon>Insecta</taxon>
        <taxon>Pterygota</taxon>
        <taxon>Neoptera</taxon>
        <taxon>Paraneoptera</taxon>
        <taxon>Hemiptera</taxon>
        <taxon>Sternorrhyncha</taxon>
        <taxon>Psylloidea</taxon>
        <taxon>Psyllidae</taxon>
        <taxon>Psyllinae</taxon>
        <taxon>Cacopsylla</taxon>
    </lineage>
</organism>
<reference evidence="2" key="1">
    <citation type="submission" date="2021-05" db="EMBL/GenBank/DDBJ databases">
        <authorList>
            <person name="Alioto T."/>
            <person name="Alioto T."/>
            <person name="Gomez Garrido J."/>
        </authorList>
    </citation>
    <scope>NUCLEOTIDE SEQUENCE</scope>
</reference>
<dbReference type="AlphaFoldDB" id="A0A8D8TL44"/>
<keyword evidence="1" id="KW-1133">Transmembrane helix</keyword>
<accession>A0A8D8TL44</accession>
<protein>
    <submittedName>
        <fullName evidence="2">Uncharacterized protein</fullName>
    </submittedName>
</protein>